<dbReference type="InterPro" id="IPR042237">
    <property type="entry name" value="PTRHD1"/>
</dbReference>
<dbReference type="SUPFAM" id="SSF102462">
    <property type="entry name" value="Peptidyl-tRNA hydrolase II"/>
    <property type="match status" value="1"/>
</dbReference>
<evidence type="ECO:0000256" key="3">
    <source>
        <dbReference type="ARBA" id="ARBA00048707"/>
    </source>
</evidence>
<accession>A0ABD2PPS2</accession>
<dbReference type="Proteomes" id="UP001626550">
    <property type="component" value="Unassembled WGS sequence"/>
</dbReference>
<comment type="catalytic activity">
    <reaction evidence="3">
        <text>an N-acyl-L-alpha-aminoacyl-tRNA + H2O = an N-acyl-L-amino acid + a tRNA + H(+)</text>
        <dbReference type="Rhea" id="RHEA:54448"/>
        <dbReference type="Rhea" id="RHEA-COMP:10123"/>
        <dbReference type="Rhea" id="RHEA-COMP:13883"/>
        <dbReference type="ChEBI" id="CHEBI:15377"/>
        <dbReference type="ChEBI" id="CHEBI:15378"/>
        <dbReference type="ChEBI" id="CHEBI:59874"/>
        <dbReference type="ChEBI" id="CHEBI:78442"/>
        <dbReference type="ChEBI" id="CHEBI:138191"/>
        <dbReference type="EC" id="3.1.1.29"/>
    </reaction>
</comment>
<name>A0ABD2PPS2_9PLAT</name>
<dbReference type="AlphaFoldDB" id="A0ABD2PPS2"/>
<keyword evidence="5" id="KW-1185">Reference proteome</keyword>
<evidence type="ECO:0000313" key="5">
    <source>
        <dbReference type="Proteomes" id="UP001626550"/>
    </source>
</evidence>
<dbReference type="InterPro" id="IPR023476">
    <property type="entry name" value="Pep_tRNA_hydro_II_dom_sf"/>
</dbReference>
<sequence>MDLLGKPGFSVGALITQGAHAAVAAIHKYQSCEETKAYLNDLDSMHKITLAIPDETSIKELSDTLNSARIDHYLWMEMPENIPTALAIRPYPKEFVKDYFTKLKLFK</sequence>
<dbReference type="Pfam" id="PF01981">
    <property type="entry name" value="PTH2"/>
    <property type="match status" value="1"/>
</dbReference>
<dbReference type="GO" id="GO:0004045">
    <property type="term" value="F:peptidyl-tRNA hydrolase activity"/>
    <property type="evidence" value="ECO:0007669"/>
    <property type="project" value="UniProtKB-EC"/>
</dbReference>
<dbReference type="EC" id="3.1.1.29" evidence="1"/>
<dbReference type="PANTHER" id="PTHR46194:SF1">
    <property type="entry name" value="PEPTIDYL-TRNA HYDROLASE PTRHD1-RELATED"/>
    <property type="match status" value="1"/>
</dbReference>
<dbReference type="Gene3D" id="3.40.1490.10">
    <property type="entry name" value="Bit1"/>
    <property type="match status" value="1"/>
</dbReference>
<dbReference type="EMBL" id="JBJKFK010004872">
    <property type="protein sequence ID" value="KAL3308682.1"/>
    <property type="molecule type" value="Genomic_DNA"/>
</dbReference>
<organism evidence="4 5">
    <name type="scientific">Cichlidogyrus casuarinus</name>
    <dbReference type="NCBI Taxonomy" id="1844966"/>
    <lineage>
        <taxon>Eukaryota</taxon>
        <taxon>Metazoa</taxon>
        <taxon>Spiralia</taxon>
        <taxon>Lophotrochozoa</taxon>
        <taxon>Platyhelminthes</taxon>
        <taxon>Monogenea</taxon>
        <taxon>Monopisthocotylea</taxon>
        <taxon>Dactylogyridea</taxon>
        <taxon>Ancyrocephalidae</taxon>
        <taxon>Cichlidogyrus</taxon>
    </lineage>
</organism>
<comment type="caution">
    <text evidence="4">The sequence shown here is derived from an EMBL/GenBank/DDBJ whole genome shotgun (WGS) entry which is preliminary data.</text>
</comment>
<keyword evidence="2" id="KW-0378">Hydrolase</keyword>
<dbReference type="InterPro" id="IPR002833">
    <property type="entry name" value="PTH2"/>
</dbReference>
<evidence type="ECO:0000256" key="1">
    <source>
        <dbReference type="ARBA" id="ARBA00013260"/>
    </source>
</evidence>
<reference evidence="4 5" key="1">
    <citation type="submission" date="2024-11" db="EMBL/GenBank/DDBJ databases">
        <title>Adaptive evolution of stress response genes in parasites aligns with host niche diversity.</title>
        <authorList>
            <person name="Hahn C."/>
            <person name="Resl P."/>
        </authorList>
    </citation>
    <scope>NUCLEOTIDE SEQUENCE [LARGE SCALE GENOMIC DNA]</scope>
    <source>
        <strain evidence="4">EGGRZ-B1_66</strain>
        <tissue evidence="4">Body</tissue>
    </source>
</reference>
<dbReference type="PANTHER" id="PTHR46194">
    <property type="entry name" value="PEPTIDYL-TRNA HYDROLASE PTRHD1-RELATED"/>
    <property type="match status" value="1"/>
</dbReference>
<proteinExistence type="predicted"/>
<protein>
    <recommendedName>
        <fullName evidence="1">peptidyl-tRNA hydrolase</fullName>
        <ecNumber evidence="1">3.1.1.29</ecNumber>
    </recommendedName>
</protein>
<evidence type="ECO:0000313" key="4">
    <source>
        <dbReference type="EMBL" id="KAL3308682.1"/>
    </source>
</evidence>
<gene>
    <name evidence="4" type="ORF">Ciccas_012782</name>
</gene>
<evidence type="ECO:0000256" key="2">
    <source>
        <dbReference type="ARBA" id="ARBA00022801"/>
    </source>
</evidence>